<dbReference type="PANTHER" id="PTHR43553">
    <property type="entry name" value="HEAVY METAL TRANSPORTER"/>
    <property type="match status" value="1"/>
</dbReference>
<keyword evidence="11" id="KW-1185">Reference proteome</keyword>
<comment type="similarity">
    <text evidence="2">Belongs to the ABC transporter superfamily.</text>
</comment>
<evidence type="ECO:0000259" key="9">
    <source>
        <dbReference type="PROSITE" id="PS50893"/>
    </source>
</evidence>
<evidence type="ECO:0000256" key="8">
    <source>
        <dbReference type="ARBA" id="ARBA00023136"/>
    </source>
</evidence>
<evidence type="ECO:0000313" key="10">
    <source>
        <dbReference type="EMBL" id="MEB3428991.1"/>
    </source>
</evidence>
<dbReference type="RefSeq" id="WP_324619093.1">
    <property type="nucleotide sequence ID" value="NZ_JAYKOT010000003.1"/>
</dbReference>
<dbReference type="Gene3D" id="3.40.50.300">
    <property type="entry name" value="P-loop containing nucleotide triphosphate hydrolases"/>
    <property type="match status" value="1"/>
</dbReference>
<evidence type="ECO:0000256" key="5">
    <source>
        <dbReference type="ARBA" id="ARBA00022741"/>
    </source>
</evidence>
<dbReference type="AlphaFoldDB" id="A0AAW9MPM1"/>
<dbReference type="InterPro" id="IPR027417">
    <property type="entry name" value="P-loop_NTPase"/>
</dbReference>
<dbReference type="CDD" id="cd03225">
    <property type="entry name" value="ABC_cobalt_CbiO_domain1"/>
    <property type="match status" value="1"/>
</dbReference>
<keyword evidence="4" id="KW-1003">Cell membrane</keyword>
<protein>
    <submittedName>
        <fullName evidence="10">ABC transporter ATP-binding protein</fullName>
    </submittedName>
</protein>
<dbReference type="PROSITE" id="PS00211">
    <property type="entry name" value="ABC_TRANSPORTER_1"/>
    <property type="match status" value="1"/>
</dbReference>
<proteinExistence type="inferred from homology"/>
<dbReference type="GO" id="GO:0016887">
    <property type="term" value="F:ATP hydrolysis activity"/>
    <property type="evidence" value="ECO:0007669"/>
    <property type="project" value="InterPro"/>
</dbReference>
<evidence type="ECO:0000256" key="4">
    <source>
        <dbReference type="ARBA" id="ARBA00022475"/>
    </source>
</evidence>
<keyword evidence="8" id="KW-0472">Membrane</keyword>
<dbReference type="InterPro" id="IPR003439">
    <property type="entry name" value="ABC_transporter-like_ATP-bd"/>
</dbReference>
<dbReference type="Proteomes" id="UP001357733">
    <property type="component" value="Unassembled WGS sequence"/>
</dbReference>
<name>A0AAW9MPM1_9FIRM</name>
<dbReference type="InterPro" id="IPR050095">
    <property type="entry name" value="ECF_ABC_transporter_ATP-bd"/>
</dbReference>
<dbReference type="PROSITE" id="PS50893">
    <property type="entry name" value="ABC_TRANSPORTER_2"/>
    <property type="match status" value="1"/>
</dbReference>
<accession>A0AAW9MPM1</accession>
<dbReference type="SUPFAM" id="SSF52540">
    <property type="entry name" value="P-loop containing nucleoside triphosphate hydrolases"/>
    <property type="match status" value="1"/>
</dbReference>
<organism evidence="10 11">
    <name type="scientific">Citroniella saccharovorans</name>
    <dbReference type="NCBI Taxonomy" id="2053367"/>
    <lineage>
        <taxon>Bacteria</taxon>
        <taxon>Bacillati</taxon>
        <taxon>Bacillota</taxon>
        <taxon>Tissierellia</taxon>
        <taxon>Tissierellales</taxon>
        <taxon>Peptoniphilaceae</taxon>
        <taxon>Citroniella</taxon>
    </lineage>
</organism>
<sequence>MELFRCESLSFKYPFEEKEAIKDINLTINKGDKIGLIGRNGAGKSTLFLNFLGLLEKSKGKIFLDNEAIEKKKDLVKLRKKLGLVFQDPDDFFIASTVYEELSFGLINNGIEKDEIDEKINKSLEFFGIEKLKDKCLDELSGGQKKLVSIAALSILKPELLIFDEPTSGVDEKNILSLKDVLEKLENDGTTLLISSHNLDFIWSWADRILVLEKGRLIYDGDRTILTKWDFLKEKNLGYPYIPKFMDILGYGVDLNIRTTEDFESFFRKER</sequence>
<comment type="subcellular location">
    <subcellularLocation>
        <location evidence="1">Cell membrane</location>
        <topology evidence="1">Peripheral membrane protein</topology>
    </subcellularLocation>
</comment>
<feature type="domain" description="ABC transporter" evidence="9">
    <location>
        <begin position="4"/>
        <end position="239"/>
    </location>
</feature>
<dbReference type="Pfam" id="PF00005">
    <property type="entry name" value="ABC_tran"/>
    <property type="match status" value="1"/>
</dbReference>
<dbReference type="EMBL" id="JAYKOT010000003">
    <property type="protein sequence ID" value="MEB3428991.1"/>
    <property type="molecule type" value="Genomic_DNA"/>
</dbReference>
<dbReference type="InterPro" id="IPR015856">
    <property type="entry name" value="ABC_transpr_CbiO/EcfA_su"/>
</dbReference>
<comment type="caution">
    <text evidence="10">The sequence shown here is derived from an EMBL/GenBank/DDBJ whole genome shotgun (WGS) entry which is preliminary data.</text>
</comment>
<reference evidence="10 11" key="1">
    <citation type="submission" date="2024-01" db="EMBL/GenBank/DDBJ databases">
        <title>Complete genome sequence of Citroniella saccharovorans strain M6.X9, isolated from human fecal sample.</title>
        <authorList>
            <person name="Cheng G."/>
            <person name="Westerholm M."/>
            <person name="Schnurer A."/>
        </authorList>
    </citation>
    <scope>NUCLEOTIDE SEQUENCE [LARGE SCALE GENOMIC DNA]</scope>
    <source>
        <strain evidence="10 11">DSM 29873</strain>
    </source>
</reference>
<keyword evidence="5" id="KW-0547">Nucleotide-binding</keyword>
<dbReference type="GO" id="GO:0043190">
    <property type="term" value="C:ATP-binding cassette (ABC) transporter complex"/>
    <property type="evidence" value="ECO:0007669"/>
    <property type="project" value="TreeGrafter"/>
</dbReference>
<evidence type="ECO:0000256" key="1">
    <source>
        <dbReference type="ARBA" id="ARBA00004202"/>
    </source>
</evidence>
<dbReference type="FunFam" id="3.40.50.300:FF:000224">
    <property type="entry name" value="Energy-coupling factor transporter ATP-binding protein EcfA"/>
    <property type="match status" value="1"/>
</dbReference>
<dbReference type="GO" id="GO:0042626">
    <property type="term" value="F:ATPase-coupled transmembrane transporter activity"/>
    <property type="evidence" value="ECO:0007669"/>
    <property type="project" value="TreeGrafter"/>
</dbReference>
<evidence type="ECO:0000256" key="6">
    <source>
        <dbReference type="ARBA" id="ARBA00022840"/>
    </source>
</evidence>
<evidence type="ECO:0000256" key="3">
    <source>
        <dbReference type="ARBA" id="ARBA00022448"/>
    </source>
</evidence>
<evidence type="ECO:0000256" key="7">
    <source>
        <dbReference type="ARBA" id="ARBA00022967"/>
    </source>
</evidence>
<dbReference type="InterPro" id="IPR017871">
    <property type="entry name" value="ABC_transporter-like_CS"/>
</dbReference>
<evidence type="ECO:0000313" key="11">
    <source>
        <dbReference type="Proteomes" id="UP001357733"/>
    </source>
</evidence>
<dbReference type="GO" id="GO:0005524">
    <property type="term" value="F:ATP binding"/>
    <property type="evidence" value="ECO:0007669"/>
    <property type="project" value="UniProtKB-KW"/>
</dbReference>
<dbReference type="SMART" id="SM00382">
    <property type="entry name" value="AAA"/>
    <property type="match status" value="1"/>
</dbReference>
<gene>
    <name evidence="10" type="ORF">VLK81_02940</name>
</gene>
<keyword evidence="7" id="KW-1278">Translocase</keyword>
<evidence type="ECO:0000256" key="2">
    <source>
        <dbReference type="ARBA" id="ARBA00005417"/>
    </source>
</evidence>
<keyword evidence="6 10" id="KW-0067">ATP-binding</keyword>
<dbReference type="InterPro" id="IPR003593">
    <property type="entry name" value="AAA+_ATPase"/>
</dbReference>
<keyword evidence="3" id="KW-0813">Transport</keyword>